<dbReference type="InterPro" id="IPR001525">
    <property type="entry name" value="C5_MeTfrase"/>
</dbReference>
<evidence type="ECO:0000256" key="4">
    <source>
        <dbReference type="ARBA" id="ARBA00022691"/>
    </source>
</evidence>
<dbReference type="SUPFAM" id="SSF53335">
    <property type="entry name" value="S-adenosyl-L-methionine-dependent methyltransferases"/>
    <property type="match status" value="1"/>
</dbReference>
<evidence type="ECO:0000256" key="5">
    <source>
        <dbReference type="ARBA" id="ARBA00022747"/>
    </source>
</evidence>
<accession>A0A1R0X0U5</accession>
<comment type="similarity">
    <text evidence="6">Belongs to the class I-like SAM-binding methyltransferase superfamily. C5-methyltransferase family.</text>
</comment>
<evidence type="ECO:0000256" key="1">
    <source>
        <dbReference type="ARBA" id="ARBA00011975"/>
    </source>
</evidence>
<dbReference type="InterPro" id="IPR050750">
    <property type="entry name" value="C5-MTase"/>
</dbReference>
<keyword evidence="3 6" id="KW-0808">Transferase</keyword>
<dbReference type="PANTHER" id="PTHR46098">
    <property type="entry name" value="TRNA (CYTOSINE(38)-C(5))-METHYLTRANSFERASE"/>
    <property type="match status" value="1"/>
</dbReference>
<reference evidence="7 8" key="1">
    <citation type="submission" date="2016-10" db="EMBL/GenBank/DDBJ databases">
        <title>Paenibacillus species isolates.</title>
        <authorList>
            <person name="Beno S.M."/>
        </authorList>
    </citation>
    <scope>NUCLEOTIDE SEQUENCE [LARGE SCALE GENOMIC DNA]</scope>
    <source>
        <strain evidence="7 8">FSL H7-0604</strain>
    </source>
</reference>
<protein>
    <recommendedName>
        <fullName evidence="1">DNA (cytosine-5-)-methyltransferase</fullName>
        <ecNumber evidence="1">2.1.1.37</ecNumber>
    </recommendedName>
</protein>
<dbReference type="Pfam" id="PF00145">
    <property type="entry name" value="DNA_methylase"/>
    <property type="match status" value="1"/>
</dbReference>
<dbReference type="EC" id="2.1.1.37" evidence="1"/>
<dbReference type="GO" id="GO:0032259">
    <property type="term" value="P:methylation"/>
    <property type="evidence" value="ECO:0007669"/>
    <property type="project" value="UniProtKB-KW"/>
</dbReference>
<keyword evidence="2 6" id="KW-0489">Methyltransferase</keyword>
<evidence type="ECO:0000256" key="2">
    <source>
        <dbReference type="ARBA" id="ARBA00022603"/>
    </source>
</evidence>
<dbReference type="PANTHER" id="PTHR46098:SF1">
    <property type="entry name" value="TRNA (CYTOSINE(38)-C(5))-METHYLTRANSFERASE"/>
    <property type="match status" value="1"/>
</dbReference>
<sequence length="467" mass="53778">MLLQKVYTVSKKHNSPRLFLQNFVCETAGLEHGMDLFVRIDENEKMIVIQNRAFEESDNIHEVSVSSRVNRISGEPRPLVDTCGSKYSSILCIQDKIEVSVYKHGDFSQIIVRPLRFRLFESDTFEAPSDERIRLLSVCAGAGIGTSMFVDSGYYTAVQEIELEEDSAEVIKHNFPYSFLFQGDLKDCHTVAKADVAFVSLDCSSHSNIGPGDQGYFNNLILGTYKILEAAEPRVVFFENVPGFYESPSFNDLRELLTPKYPYFIGPTQINSYDFGSIALRKRTYSLFLQDQEDFEQFREPKAPVFRRHKLSHYLDPAGTQHIWKSVDAWFESFSKKVKKNNSWAERSTNKTFVGADDIELQCIPRRYRSHSASNSYVLNEAGDQWRFLTISELRKIFSIPAWFKFPKHIPEYRIYEMIGQSVCGRVISAYANEICAMFFRRHAGLKKQKKEYGLARDQDGQFSFAF</sequence>
<evidence type="ECO:0000313" key="8">
    <source>
        <dbReference type="Proteomes" id="UP000187465"/>
    </source>
</evidence>
<dbReference type="PROSITE" id="PS51679">
    <property type="entry name" value="SAM_MT_C5"/>
    <property type="match status" value="1"/>
</dbReference>
<evidence type="ECO:0000256" key="6">
    <source>
        <dbReference type="PROSITE-ProRule" id="PRU01016"/>
    </source>
</evidence>
<dbReference type="Gene3D" id="3.90.120.10">
    <property type="entry name" value="DNA Methylase, subunit A, domain 2"/>
    <property type="match status" value="1"/>
</dbReference>
<feature type="active site" evidence="6">
    <location>
        <position position="203"/>
    </location>
</feature>
<dbReference type="GO" id="GO:0003886">
    <property type="term" value="F:DNA (cytosine-5-)-methyltransferase activity"/>
    <property type="evidence" value="ECO:0007669"/>
    <property type="project" value="UniProtKB-EC"/>
</dbReference>
<dbReference type="Proteomes" id="UP000187465">
    <property type="component" value="Unassembled WGS sequence"/>
</dbReference>
<dbReference type="EMBL" id="MKQP01000043">
    <property type="protein sequence ID" value="OMD26288.1"/>
    <property type="molecule type" value="Genomic_DNA"/>
</dbReference>
<dbReference type="Gene3D" id="3.40.50.150">
    <property type="entry name" value="Vaccinia Virus protein VP39"/>
    <property type="match status" value="1"/>
</dbReference>
<organism evidence="7 8">
    <name type="scientific">Paenibacillus odorifer</name>
    <dbReference type="NCBI Taxonomy" id="189426"/>
    <lineage>
        <taxon>Bacteria</taxon>
        <taxon>Bacillati</taxon>
        <taxon>Bacillota</taxon>
        <taxon>Bacilli</taxon>
        <taxon>Bacillales</taxon>
        <taxon>Paenibacillaceae</taxon>
        <taxon>Paenibacillus</taxon>
    </lineage>
</organism>
<keyword evidence="5" id="KW-0680">Restriction system</keyword>
<evidence type="ECO:0000256" key="3">
    <source>
        <dbReference type="ARBA" id="ARBA00022679"/>
    </source>
</evidence>
<proteinExistence type="inferred from homology"/>
<name>A0A1R0X0U5_9BACL</name>
<dbReference type="GO" id="GO:0009307">
    <property type="term" value="P:DNA restriction-modification system"/>
    <property type="evidence" value="ECO:0007669"/>
    <property type="project" value="UniProtKB-KW"/>
</dbReference>
<dbReference type="AlphaFoldDB" id="A0A1R0X0U5"/>
<keyword evidence="4 6" id="KW-0949">S-adenosyl-L-methionine</keyword>
<comment type="caution">
    <text evidence="7">The sequence shown here is derived from an EMBL/GenBank/DDBJ whole genome shotgun (WGS) entry which is preliminary data.</text>
</comment>
<evidence type="ECO:0000313" key="7">
    <source>
        <dbReference type="EMBL" id="OMD26288.1"/>
    </source>
</evidence>
<dbReference type="InterPro" id="IPR029063">
    <property type="entry name" value="SAM-dependent_MTases_sf"/>
</dbReference>
<gene>
    <name evidence="7" type="ORF">BJP51_27640</name>
</gene>